<evidence type="ECO:0000256" key="2">
    <source>
        <dbReference type="ARBA" id="ARBA00004752"/>
    </source>
</evidence>
<dbReference type="GO" id="GO:0071555">
    <property type="term" value="P:cell wall organization"/>
    <property type="evidence" value="ECO:0007669"/>
    <property type="project" value="UniProtKB-KW"/>
</dbReference>
<dbReference type="InterPro" id="IPR050061">
    <property type="entry name" value="MurCDEF_pg_biosynth"/>
</dbReference>
<keyword evidence="4 14" id="KW-0963">Cytoplasm</keyword>
<keyword evidence="9 14" id="KW-0133">Cell shape</keyword>
<comment type="subcellular location">
    <subcellularLocation>
        <location evidence="1 14">Cytoplasm</location>
    </subcellularLocation>
</comment>
<feature type="domain" description="Mur ligase N-terminal catalytic" evidence="15">
    <location>
        <begin position="17"/>
        <end position="119"/>
    </location>
</feature>
<protein>
    <recommendedName>
        <fullName evidence="3 14">UDP-N-acetylmuramate--L-alanine ligase</fullName>
        <ecNumber evidence="3 14">6.3.2.8</ecNumber>
    </recommendedName>
    <alternativeName>
        <fullName evidence="14">UDP-N-acetylmuramoyl-L-alanine synthetase</fullName>
    </alternativeName>
</protein>
<evidence type="ECO:0000256" key="5">
    <source>
        <dbReference type="ARBA" id="ARBA00022598"/>
    </source>
</evidence>
<keyword evidence="8 14" id="KW-0067">ATP-binding</keyword>
<dbReference type="InterPro" id="IPR004101">
    <property type="entry name" value="Mur_ligase_C"/>
</dbReference>
<evidence type="ECO:0000256" key="10">
    <source>
        <dbReference type="ARBA" id="ARBA00022984"/>
    </source>
</evidence>
<name>A0AAW5HU35_9CORY</name>
<comment type="pathway">
    <text evidence="2 14">Cell wall biogenesis; peptidoglycan biosynthesis.</text>
</comment>
<organism evidence="18 19">
    <name type="scientific">Corynebacterium lipophilum</name>
    <dbReference type="NCBI Taxonomy" id="2804918"/>
    <lineage>
        <taxon>Bacteria</taxon>
        <taxon>Bacillati</taxon>
        <taxon>Actinomycetota</taxon>
        <taxon>Actinomycetes</taxon>
        <taxon>Mycobacteriales</taxon>
        <taxon>Corynebacteriaceae</taxon>
        <taxon>Corynebacterium</taxon>
    </lineage>
</organism>
<dbReference type="Gene3D" id="3.40.1190.10">
    <property type="entry name" value="Mur-like, catalytic domain"/>
    <property type="match status" value="1"/>
</dbReference>
<comment type="similarity">
    <text evidence="14">Belongs to the MurCDEF family.</text>
</comment>
<dbReference type="InterPro" id="IPR036615">
    <property type="entry name" value="Mur_ligase_C_dom_sf"/>
</dbReference>
<gene>
    <name evidence="14" type="primary">murC</name>
    <name evidence="18" type="ORF">JMN37_00200</name>
</gene>
<dbReference type="GO" id="GO:0005737">
    <property type="term" value="C:cytoplasm"/>
    <property type="evidence" value="ECO:0007669"/>
    <property type="project" value="UniProtKB-SubCell"/>
</dbReference>
<feature type="domain" description="Mur ligase central" evidence="17">
    <location>
        <begin position="125"/>
        <end position="315"/>
    </location>
</feature>
<dbReference type="Pfam" id="PF02875">
    <property type="entry name" value="Mur_ligase_C"/>
    <property type="match status" value="1"/>
</dbReference>
<dbReference type="SUPFAM" id="SSF51984">
    <property type="entry name" value="MurCD N-terminal domain"/>
    <property type="match status" value="1"/>
</dbReference>
<dbReference type="HAMAP" id="MF_00046">
    <property type="entry name" value="MurC"/>
    <property type="match status" value="1"/>
</dbReference>
<dbReference type="GO" id="GO:0009252">
    <property type="term" value="P:peptidoglycan biosynthetic process"/>
    <property type="evidence" value="ECO:0007669"/>
    <property type="project" value="UniProtKB-UniRule"/>
</dbReference>
<evidence type="ECO:0000256" key="1">
    <source>
        <dbReference type="ARBA" id="ARBA00004496"/>
    </source>
</evidence>
<dbReference type="GO" id="GO:0005524">
    <property type="term" value="F:ATP binding"/>
    <property type="evidence" value="ECO:0007669"/>
    <property type="project" value="UniProtKB-UniRule"/>
</dbReference>
<dbReference type="InterPro" id="IPR005758">
    <property type="entry name" value="UDP-N-AcMur_Ala_ligase_MurC"/>
</dbReference>
<dbReference type="Gene3D" id="3.90.190.20">
    <property type="entry name" value="Mur ligase, C-terminal domain"/>
    <property type="match status" value="1"/>
</dbReference>
<reference evidence="18 19" key="1">
    <citation type="submission" date="2021-01" db="EMBL/GenBank/DDBJ databases">
        <title>Identification and Characterization of Corynebacterium sp.</title>
        <authorList>
            <person name="Luo Q."/>
            <person name="Qu P."/>
            <person name="Chen Q."/>
        </authorList>
    </citation>
    <scope>NUCLEOTIDE SEQUENCE [LARGE SCALE GENOMIC DNA]</scope>
    <source>
        <strain evidence="18 19">MC-18</strain>
    </source>
</reference>
<dbReference type="GO" id="GO:0008360">
    <property type="term" value="P:regulation of cell shape"/>
    <property type="evidence" value="ECO:0007669"/>
    <property type="project" value="UniProtKB-KW"/>
</dbReference>
<dbReference type="Proteomes" id="UP001205920">
    <property type="component" value="Unassembled WGS sequence"/>
</dbReference>
<evidence type="ECO:0000256" key="8">
    <source>
        <dbReference type="ARBA" id="ARBA00022840"/>
    </source>
</evidence>
<sequence>MSSEHTTAPGSVDLSRVHLVGIGGAGMSGVAHILLDRGAVVTGSDVKDSRPVRALRSQGAQVAVGHDAANLELTGQLPTVVVTSFAAIPKDNPELVRAKEEGIPVIRRSDLLGELMDGYTQLLLAGTHGKTSTTSMTVVALQAAGEDPSFAIGGQLNKAGTNAHHGAGDIFVAEADESDASLLRYKPNIAVITNIEPDHLDYFGTHEAYFKVFDDFADRVQPGGFLVVCMDDEHAASCGERALQRGINVVGYGTEAAAAAHPDIPAGAVVVEERIDGSYVDVRARLNTGGTSAEYSYRLSIPGRHMVLNSLAALLSSTLAGAEPERIAAGLSGFSGVRRRFEFKGLVEDGPFAGTRVYDDYAHHPTEVTAVLTAAREKVESEGKGARVVVCFQPHLYSRTQNFAQEFADALSLADVVMVLDIFGAREAPVEDVTSRLITDKMDSSVPVVLEPNFLAVPVTLASMVRPGDVILTMGAGSVTMLADEILAQLRQAEV</sequence>
<evidence type="ECO:0000256" key="6">
    <source>
        <dbReference type="ARBA" id="ARBA00022618"/>
    </source>
</evidence>
<keyword evidence="19" id="KW-1185">Reference proteome</keyword>
<dbReference type="EMBL" id="JAEUWV010000001">
    <property type="protein sequence ID" value="MCO6393410.1"/>
    <property type="molecule type" value="Genomic_DNA"/>
</dbReference>
<keyword evidence="5 14" id="KW-0436">Ligase</keyword>
<evidence type="ECO:0000259" key="16">
    <source>
        <dbReference type="Pfam" id="PF02875"/>
    </source>
</evidence>
<evidence type="ECO:0000256" key="9">
    <source>
        <dbReference type="ARBA" id="ARBA00022960"/>
    </source>
</evidence>
<evidence type="ECO:0000256" key="11">
    <source>
        <dbReference type="ARBA" id="ARBA00023306"/>
    </source>
</evidence>
<evidence type="ECO:0000313" key="19">
    <source>
        <dbReference type="Proteomes" id="UP001205920"/>
    </source>
</evidence>
<evidence type="ECO:0000256" key="7">
    <source>
        <dbReference type="ARBA" id="ARBA00022741"/>
    </source>
</evidence>
<evidence type="ECO:0000256" key="14">
    <source>
        <dbReference type="HAMAP-Rule" id="MF_00046"/>
    </source>
</evidence>
<dbReference type="GO" id="GO:0008763">
    <property type="term" value="F:UDP-N-acetylmuramate-L-alanine ligase activity"/>
    <property type="evidence" value="ECO:0007669"/>
    <property type="project" value="UniProtKB-UniRule"/>
</dbReference>
<feature type="domain" description="Mur ligase C-terminal" evidence="16">
    <location>
        <begin position="339"/>
        <end position="477"/>
    </location>
</feature>
<evidence type="ECO:0000256" key="12">
    <source>
        <dbReference type="ARBA" id="ARBA00023316"/>
    </source>
</evidence>
<dbReference type="InterPro" id="IPR000713">
    <property type="entry name" value="Mur_ligase_N"/>
</dbReference>
<accession>A0AAW5HU35</accession>
<keyword evidence="7 14" id="KW-0547">Nucleotide-binding</keyword>
<dbReference type="Pfam" id="PF01225">
    <property type="entry name" value="Mur_ligase"/>
    <property type="match status" value="1"/>
</dbReference>
<keyword evidence="12 14" id="KW-0961">Cell wall biogenesis/degradation</keyword>
<dbReference type="Gene3D" id="3.40.50.720">
    <property type="entry name" value="NAD(P)-binding Rossmann-like Domain"/>
    <property type="match status" value="1"/>
</dbReference>
<proteinExistence type="inferred from homology"/>
<dbReference type="InterPro" id="IPR013221">
    <property type="entry name" value="Mur_ligase_cen"/>
</dbReference>
<keyword evidence="11 14" id="KW-0131">Cell cycle</keyword>
<evidence type="ECO:0000259" key="15">
    <source>
        <dbReference type="Pfam" id="PF01225"/>
    </source>
</evidence>
<evidence type="ECO:0000256" key="4">
    <source>
        <dbReference type="ARBA" id="ARBA00022490"/>
    </source>
</evidence>
<dbReference type="AlphaFoldDB" id="A0AAW5HU35"/>
<dbReference type="RefSeq" id="WP_071572461.1">
    <property type="nucleotide sequence ID" value="NZ_JAEUWV010000001.1"/>
</dbReference>
<keyword evidence="6 14" id="KW-0132">Cell division</keyword>
<evidence type="ECO:0000259" key="17">
    <source>
        <dbReference type="Pfam" id="PF08245"/>
    </source>
</evidence>
<evidence type="ECO:0000256" key="13">
    <source>
        <dbReference type="ARBA" id="ARBA00047833"/>
    </source>
</evidence>
<keyword evidence="10 14" id="KW-0573">Peptidoglycan synthesis</keyword>
<evidence type="ECO:0000313" key="18">
    <source>
        <dbReference type="EMBL" id="MCO6393410.1"/>
    </source>
</evidence>
<dbReference type="SUPFAM" id="SSF53623">
    <property type="entry name" value="MurD-like peptide ligases, catalytic domain"/>
    <property type="match status" value="1"/>
</dbReference>
<dbReference type="PANTHER" id="PTHR43445:SF3">
    <property type="entry name" value="UDP-N-ACETYLMURAMATE--L-ALANINE LIGASE"/>
    <property type="match status" value="1"/>
</dbReference>
<comment type="catalytic activity">
    <reaction evidence="13 14">
        <text>UDP-N-acetyl-alpha-D-muramate + L-alanine + ATP = UDP-N-acetyl-alpha-D-muramoyl-L-alanine + ADP + phosphate + H(+)</text>
        <dbReference type="Rhea" id="RHEA:23372"/>
        <dbReference type="ChEBI" id="CHEBI:15378"/>
        <dbReference type="ChEBI" id="CHEBI:30616"/>
        <dbReference type="ChEBI" id="CHEBI:43474"/>
        <dbReference type="ChEBI" id="CHEBI:57972"/>
        <dbReference type="ChEBI" id="CHEBI:70757"/>
        <dbReference type="ChEBI" id="CHEBI:83898"/>
        <dbReference type="ChEBI" id="CHEBI:456216"/>
        <dbReference type="EC" id="6.3.2.8"/>
    </reaction>
</comment>
<dbReference type="SUPFAM" id="SSF53244">
    <property type="entry name" value="MurD-like peptide ligases, peptide-binding domain"/>
    <property type="match status" value="1"/>
</dbReference>
<evidence type="ECO:0000256" key="3">
    <source>
        <dbReference type="ARBA" id="ARBA00012211"/>
    </source>
</evidence>
<comment type="function">
    <text evidence="14">Cell wall formation.</text>
</comment>
<comment type="caution">
    <text evidence="18">The sequence shown here is derived from an EMBL/GenBank/DDBJ whole genome shotgun (WGS) entry which is preliminary data.</text>
</comment>
<dbReference type="InterPro" id="IPR036565">
    <property type="entry name" value="Mur-like_cat_sf"/>
</dbReference>
<dbReference type="GO" id="GO:0051301">
    <property type="term" value="P:cell division"/>
    <property type="evidence" value="ECO:0007669"/>
    <property type="project" value="UniProtKB-KW"/>
</dbReference>
<dbReference type="EC" id="6.3.2.8" evidence="3 14"/>
<dbReference type="Pfam" id="PF08245">
    <property type="entry name" value="Mur_ligase_M"/>
    <property type="match status" value="1"/>
</dbReference>
<dbReference type="PANTHER" id="PTHR43445">
    <property type="entry name" value="UDP-N-ACETYLMURAMATE--L-ALANINE LIGASE-RELATED"/>
    <property type="match status" value="1"/>
</dbReference>
<feature type="binding site" evidence="14">
    <location>
        <begin position="126"/>
        <end position="132"/>
    </location>
    <ligand>
        <name>ATP</name>
        <dbReference type="ChEBI" id="CHEBI:30616"/>
    </ligand>
</feature>
<dbReference type="NCBIfam" id="TIGR01082">
    <property type="entry name" value="murC"/>
    <property type="match status" value="1"/>
</dbReference>